<name>A0ABU1T2M6_9ACTO</name>
<dbReference type="CDD" id="cd00158">
    <property type="entry name" value="RHOD"/>
    <property type="match status" value="1"/>
</dbReference>
<dbReference type="PANTHER" id="PTHR45431">
    <property type="entry name" value="RHODANESE-LIKE DOMAIN-CONTAINING PROTEIN 15, CHLOROPLASTIC"/>
    <property type="match status" value="1"/>
</dbReference>
<proteinExistence type="predicted"/>
<comment type="caution">
    <text evidence="3">The sequence shown here is derived from an EMBL/GenBank/DDBJ whole genome shotgun (WGS) entry which is preliminary data.</text>
</comment>
<accession>A0ABU1T2M6</accession>
<dbReference type="InterPro" id="IPR001763">
    <property type="entry name" value="Rhodanese-like_dom"/>
</dbReference>
<dbReference type="EMBL" id="JAVDUJ010000001">
    <property type="protein sequence ID" value="MDR6939621.1"/>
    <property type="molecule type" value="Genomic_DNA"/>
</dbReference>
<feature type="region of interest" description="Disordered" evidence="1">
    <location>
        <begin position="10"/>
        <end position="33"/>
    </location>
</feature>
<sequence>MLNYLKIHAKNNPQQETAKKSDHRLETEAASDELKTGYSANTAPILLDVRTPAEFSDGHLAGAINIDFTAPDFLQKLQNFDPHAHYILYCRSGGRASAALSQMTQLGFQNLSNAHGYSQASQDLQIPIVK</sequence>
<reference evidence="3 4" key="1">
    <citation type="submission" date="2023-07" db="EMBL/GenBank/DDBJ databases">
        <title>Sequencing the genomes of 1000 actinobacteria strains.</title>
        <authorList>
            <person name="Klenk H.-P."/>
        </authorList>
    </citation>
    <scope>NUCLEOTIDE SEQUENCE [LARGE SCALE GENOMIC DNA]</scope>
    <source>
        <strain evidence="3 4">DSM 15539</strain>
    </source>
</reference>
<keyword evidence="4" id="KW-1185">Reference proteome</keyword>
<evidence type="ECO:0000313" key="3">
    <source>
        <dbReference type="EMBL" id="MDR6939621.1"/>
    </source>
</evidence>
<feature type="domain" description="Rhodanese" evidence="2">
    <location>
        <begin position="40"/>
        <end position="126"/>
    </location>
</feature>
<evidence type="ECO:0000313" key="4">
    <source>
        <dbReference type="Proteomes" id="UP001266099"/>
    </source>
</evidence>
<dbReference type="InterPro" id="IPR052367">
    <property type="entry name" value="Thiosulfate_ST/Rhodanese-like"/>
</dbReference>
<organism evidence="3 4">
    <name type="scientific">Arcanobacterium hippocoleae</name>
    <dbReference type="NCBI Taxonomy" id="149017"/>
    <lineage>
        <taxon>Bacteria</taxon>
        <taxon>Bacillati</taxon>
        <taxon>Actinomycetota</taxon>
        <taxon>Actinomycetes</taxon>
        <taxon>Actinomycetales</taxon>
        <taxon>Actinomycetaceae</taxon>
        <taxon>Arcanobacterium</taxon>
    </lineage>
</organism>
<dbReference type="Pfam" id="PF00581">
    <property type="entry name" value="Rhodanese"/>
    <property type="match status" value="1"/>
</dbReference>
<evidence type="ECO:0000259" key="2">
    <source>
        <dbReference type="PROSITE" id="PS50206"/>
    </source>
</evidence>
<protein>
    <submittedName>
        <fullName evidence="3">Rhodanese-related sulfurtransferase</fullName>
    </submittedName>
</protein>
<dbReference type="RefSeq" id="WP_309956433.1">
    <property type="nucleotide sequence ID" value="NZ_JAVDUJ010000001.1"/>
</dbReference>
<dbReference type="SUPFAM" id="SSF52821">
    <property type="entry name" value="Rhodanese/Cell cycle control phosphatase"/>
    <property type="match status" value="1"/>
</dbReference>
<dbReference type="SMART" id="SM00450">
    <property type="entry name" value="RHOD"/>
    <property type="match status" value="1"/>
</dbReference>
<dbReference type="InterPro" id="IPR036873">
    <property type="entry name" value="Rhodanese-like_dom_sf"/>
</dbReference>
<dbReference type="PROSITE" id="PS50206">
    <property type="entry name" value="RHODANESE_3"/>
    <property type="match status" value="1"/>
</dbReference>
<dbReference type="PANTHER" id="PTHR45431:SF3">
    <property type="entry name" value="RHODANESE-LIKE DOMAIN-CONTAINING PROTEIN 15, CHLOROPLASTIC"/>
    <property type="match status" value="1"/>
</dbReference>
<dbReference type="Proteomes" id="UP001266099">
    <property type="component" value="Unassembled WGS sequence"/>
</dbReference>
<dbReference type="Gene3D" id="3.40.250.10">
    <property type="entry name" value="Rhodanese-like domain"/>
    <property type="match status" value="1"/>
</dbReference>
<gene>
    <name evidence="3" type="ORF">J2S36_001164</name>
</gene>
<feature type="compositionally biased region" description="Basic and acidic residues" evidence="1">
    <location>
        <begin position="17"/>
        <end position="33"/>
    </location>
</feature>
<evidence type="ECO:0000256" key="1">
    <source>
        <dbReference type="SAM" id="MobiDB-lite"/>
    </source>
</evidence>